<protein>
    <submittedName>
        <fullName evidence="1">Uncharacterized protein</fullName>
    </submittedName>
</protein>
<keyword evidence="1" id="KW-0614">Plasmid</keyword>
<dbReference type="Proteomes" id="UP000501076">
    <property type="component" value="Plasmid pFDU301A"/>
</dbReference>
<dbReference type="AlphaFoldDB" id="A0A6M6E0B3"/>
<evidence type="ECO:0000313" key="1">
    <source>
        <dbReference type="EMBL" id="QJX80280.1"/>
    </source>
</evidence>
<sequence>MAMTLEQKVAKKAKGLDKLKYKKGLAIVLLGVEEEASEYGCDSRYRVRLYFKSKAAIKRFGEFLGSAHFNKKEMLDRFERGQISKDTYLNRNERWELEGGQNIIKDVKYDYRNLYSGQKYFNVLDPTKALTETQEGYYTGSVDDGEPLSEYISYLKQSIVDGSIQYIV</sequence>
<gene>
    <name evidence="1" type="ORF">FDZ14_29740</name>
</gene>
<geneLocation type="plasmid" evidence="2">
    <name>pfdu301a</name>
</geneLocation>
<reference evidence="1 2" key="1">
    <citation type="submission" date="2019-10" db="EMBL/GenBank/DDBJ databases">
        <title>Complete genome sequences for adaption low water activity.</title>
        <authorList>
            <person name="Zhao L."/>
            <person name="Zhong J."/>
        </authorList>
    </citation>
    <scope>NUCLEOTIDE SEQUENCE [LARGE SCALE GENOMIC DNA]</scope>
    <source>
        <strain evidence="1 2">FDU301</strain>
        <plasmid evidence="2">pfdu301a</plasmid>
    </source>
</reference>
<dbReference type="EMBL" id="CP045273">
    <property type="protein sequence ID" value="QJX80280.1"/>
    <property type="molecule type" value="Genomic_DNA"/>
</dbReference>
<dbReference type="RefSeq" id="WP_171778266.1">
    <property type="nucleotide sequence ID" value="NZ_CP045273.1"/>
</dbReference>
<organism evidence="1 2">
    <name type="scientific">Priestia megaterium</name>
    <name type="common">Bacillus megaterium</name>
    <dbReference type="NCBI Taxonomy" id="1404"/>
    <lineage>
        <taxon>Bacteria</taxon>
        <taxon>Bacillati</taxon>
        <taxon>Bacillota</taxon>
        <taxon>Bacilli</taxon>
        <taxon>Bacillales</taxon>
        <taxon>Bacillaceae</taxon>
        <taxon>Priestia</taxon>
    </lineage>
</organism>
<name>A0A6M6E0B3_PRIMG</name>
<proteinExistence type="predicted"/>
<evidence type="ECO:0000313" key="2">
    <source>
        <dbReference type="Proteomes" id="UP000501076"/>
    </source>
</evidence>
<accession>A0A6M6E0B3</accession>